<dbReference type="Proteomes" id="UP000628840">
    <property type="component" value="Unassembled WGS sequence"/>
</dbReference>
<comment type="caution">
    <text evidence="2">The sequence shown here is derived from an EMBL/GenBank/DDBJ whole genome shotgun (WGS) entry which is preliminary data.</text>
</comment>
<evidence type="ECO:0000313" key="2">
    <source>
        <dbReference type="EMBL" id="GGL33990.1"/>
    </source>
</evidence>
<evidence type="ECO:0000313" key="3">
    <source>
        <dbReference type="Proteomes" id="UP000628840"/>
    </source>
</evidence>
<accession>A0A830F9Y1</accession>
<protein>
    <submittedName>
        <fullName evidence="2">Uncharacterized protein</fullName>
    </submittedName>
</protein>
<feature type="region of interest" description="Disordered" evidence="1">
    <location>
        <begin position="1"/>
        <end position="36"/>
    </location>
</feature>
<proteinExistence type="predicted"/>
<feature type="compositionally biased region" description="Basic and acidic residues" evidence="1">
    <location>
        <begin position="17"/>
        <end position="36"/>
    </location>
</feature>
<name>A0A830F9Y1_9EURY</name>
<evidence type="ECO:0000256" key="1">
    <source>
        <dbReference type="SAM" id="MobiDB-lite"/>
    </source>
</evidence>
<dbReference type="AlphaFoldDB" id="A0A830F9Y1"/>
<sequence length="51" mass="5967">MTTYRVTLDNPGANSRTHVEIEADTPRKARWQAKRDYPRHVVQDAQEVRDS</sequence>
<dbReference type="EMBL" id="BMPF01000002">
    <property type="protein sequence ID" value="GGL33990.1"/>
    <property type="molecule type" value="Genomic_DNA"/>
</dbReference>
<keyword evidence="3" id="KW-1185">Reference proteome</keyword>
<reference evidence="2 3" key="1">
    <citation type="journal article" date="2019" name="Int. J. Syst. Evol. Microbiol.">
        <title>The Global Catalogue of Microorganisms (GCM) 10K type strain sequencing project: providing services to taxonomists for standard genome sequencing and annotation.</title>
        <authorList>
            <consortium name="The Broad Institute Genomics Platform"/>
            <consortium name="The Broad Institute Genome Sequencing Center for Infectious Disease"/>
            <person name="Wu L."/>
            <person name="Ma J."/>
        </authorList>
    </citation>
    <scope>NUCLEOTIDE SEQUENCE [LARGE SCALE GENOMIC DNA]</scope>
    <source>
        <strain evidence="2 3">JCM 19585</strain>
    </source>
</reference>
<gene>
    <name evidence="2" type="ORF">GCM10009037_17030</name>
</gene>
<organism evidence="2 3">
    <name type="scientific">Halarchaeum grantii</name>
    <dbReference type="NCBI Taxonomy" id="1193105"/>
    <lineage>
        <taxon>Archaea</taxon>
        <taxon>Methanobacteriati</taxon>
        <taxon>Methanobacteriota</taxon>
        <taxon>Stenosarchaea group</taxon>
        <taxon>Halobacteria</taxon>
        <taxon>Halobacteriales</taxon>
        <taxon>Halobacteriaceae</taxon>
    </lineage>
</organism>